<dbReference type="GO" id="GO:0055085">
    <property type="term" value="P:transmembrane transport"/>
    <property type="evidence" value="ECO:0007669"/>
    <property type="project" value="InterPro"/>
</dbReference>
<keyword evidence="5 6" id="KW-0472">Membrane</keyword>
<keyword evidence="4 6" id="KW-1133">Transmembrane helix</keyword>
<dbReference type="Gene3D" id="1.10.3720.10">
    <property type="entry name" value="MetI-like"/>
    <property type="match status" value="1"/>
</dbReference>
<proteinExistence type="predicted"/>
<feature type="transmembrane region" description="Helical" evidence="6">
    <location>
        <begin position="20"/>
        <end position="41"/>
    </location>
</feature>
<evidence type="ECO:0000256" key="1">
    <source>
        <dbReference type="ARBA" id="ARBA00004141"/>
    </source>
</evidence>
<evidence type="ECO:0000313" key="8">
    <source>
        <dbReference type="Proteomes" id="UP000190162"/>
    </source>
</evidence>
<sequence>MAGNELRILLASFVEPTVTTIFFFVSSATFSLLFALIYVLCGRSQSILVRVIAGLLIEVSRGVPTVVFVLLMGNIGLAPYFSGLDLEGAIPGVAWGFSVTAVFIVVGLAFSSSGHLAKIIEAAISTIKPDTMEYMVTLHPSVWVRVKLIFLECAPALIPTVSARLVHHLHNTAFISMFPISGIFAAMRTGVIETALVIPYLALATLLFMLLGSTIHIAGNQLVKRLKRRRDVKGTFSLTD</sequence>
<dbReference type="PANTHER" id="PTHR30614:SF0">
    <property type="entry name" value="L-CYSTINE TRANSPORT SYSTEM PERMEASE PROTEIN TCYL"/>
    <property type="match status" value="1"/>
</dbReference>
<feature type="transmembrane region" description="Helical" evidence="6">
    <location>
        <begin position="62"/>
        <end position="82"/>
    </location>
</feature>
<dbReference type="GO" id="GO:0005886">
    <property type="term" value="C:plasma membrane"/>
    <property type="evidence" value="ECO:0007669"/>
    <property type="project" value="TreeGrafter"/>
</dbReference>
<dbReference type="EMBL" id="FUXU01000030">
    <property type="protein sequence ID" value="SKA56134.1"/>
    <property type="molecule type" value="Genomic_DNA"/>
</dbReference>
<accession>A0A1T4UTZ4</accession>
<dbReference type="Proteomes" id="UP000190162">
    <property type="component" value="Unassembled WGS sequence"/>
</dbReference>
<dbReference type="SUPFAM" id="SSF161098">
    <property type="entry name" value="MetI-like"/>
    <property type="match status" value="1"/>
</dbReference>
<dbReference type="RefSeq" id="WP_078752852.1">
    <property type="nucleotide sequence ID" value="NZ_FUXU01000030.1"/>
</dbReference>
<protein>
    <submittedName>
        <fullName evidence="7">ABC-type amino acid transport system, permease component</fullName>
    </submittedName>
</protein>
<evidence type="ECO:0000256" key="3">
    <source>
        <dbReference type="ARBA" id="ARBA00022970"/>
    </source>
</evidence>
<comment type="subcellular location">
    <subcellularLocation>
        <location evidence="1">Membrane</location>
        <topology evidence="1">Multi-pass membrane protein</topology>
    </subcellularLocation>
</comment>
<dbReference type="InterPro" id="IPR035906">
    <property type="entry name" value="MetI-like_sf"/>
</dbReference>
<name>A0A1T4UTZ4_9GAMM</name>
<reference evidence="8" key="1">
    <citation type="submission" date="2017-02" db="EMBL/GenBank/DDBJ databases">
        <authorList>
            <person name="Varghese N."/>
            <person name="Submissions S."/>
        </authorList>
    </citation>
    <scope>NUCLEOTIDE SEQUENCE [LARGE SCALE GENOMIC DNA]</scope>
    <source>
        <strain evidence="8">DSM 22720</strain>
    </source>
</reference>
<keyword evidence="8" id="KW-1185">Reference proteome</keyword>
<evidence type="ECO:0000256" key="5">
    <source>
        <dbReference type="ARBA" id="ARBA00023136"/>
    </source>
</evidence>
<feature type="transmembrane region" description="Helical" evidence="6">
    <location>
        <begin position="172"/>
        <end position="191"/>
    </location>
</feature>
<dbReference type="OrthoDB" id="5918818at2"/>
<dbReference type="AlphaFoldDB" id="A0A1T4UTZ4"/>
<dbReference type="GO" id="GO:0006865">
    <property type="term" value="P:amino acid transport"/>
    <property type="evidence" value="ECO:0007669"/>
    <property type="project" value="UniProtKB-KW"/>
</dbReference>
<dbReference type="InterPro" id="IPR043429">
    <property type="entry name" value="ArtM/GltK/GlnP/TcyL/YhdX-like"/>
</dbReference>
<feature type="transmembrane region" description="Helical" evidence="6">
    <location>
        <begin position="88"/>
        <end position="110"/>
    </location>
</feature>
<organism evidence="7 8">
    <name type="scientific">Enterovibrio nigricans DSM 22720</name>
    <dbReference type="NCBI Taxonomy" id="1121868"/>
    <lineage>
        <taxon>Bacteria</taxon>
        <taxon>Pseudomonadati</taxon>
        <taxon>Pseudomonadota</taxon>
        <taxon>Gammaproteobacteria</taxon>
        <taxon>Vibrionales</taxon>
        <taxon>Vibrionaceae</taxon>
        <taxon>Enterovibrio</taxon>
    </lineage>
</organism>
<evidence type="ECO:0000313" key="7">
    <source>
        <dbReference type="EMBL" id="SKA56134.1"/>
    </source>
</evidence>
<evidence type="ECO:0000256" key="6">
    <source>
        <dbReference type="SAM" id="Phobius"/>
    </source>
</evidence>
<keyword evidence="3" id="KW-0029">Amino-acid transport</keyword>
<dbReference type="PANTHER" id="PTHR30614">
    <property type="entry name" value="MEMBRANE COMPONENT OF AMINO ACID ABC TRANSPORTER"/>
    <property type="match status" value="1"/>
</dbReference>
<evidence type="ECO:0000256" key="4">
    <source>
        <dbReference type="ARBA" id="ARBA00022989"/>
    </source>
</evidence>
<evidence type="ECO:0000256" key="2">
    <source>
        <dbReference type="ARBA" id="ARBA00022692"/>
    </source>
</evidence>
<feature type="transmembrane region" description="Helical" evidence="6">
    <location>
        <begin position="197"/>
        <end position="219"/>
    </location>
</feature>
<keyword evidence="3" id="KW-0813">Transport</keyword>
<keyword evidence="2 6" id="KW-0812">Transmembrane</keyword>
<gene>
    <name evidence="7" type="ORF">SAMN02745132_02527</name>
</gene>